<evidence type="ECO:0000313" key="2">
    <source>
        <dbReference type="EMBL" id="PSJ39037.1"/>
    </source>
</evidence>
<proteinExistence type="predicted"/>
<comment type="caution">
    <text evidence="2">The sequence shown here is derived from an EMBL/GenBank/DDBJ whole genome shotgun (WGS) entry which is preliminary data.</text>
</comment>
<gene>
    <name evidence="2" type="ORF">C7I55_17225</name>
</gene>
<dbReference type="Pfam" id="PF20285">
    <property type="entry name" value="CTD9"/>
    <property type="match status" value="1"/>
</dbReference>
<protein>
    <recommendedName>
        <fullName evidence="1">ABC-three component systems C-terminal domain-containing protein</fullName>
    </recommendedName>
</protein>
<evidence type="ECO:0000313" key="3">
    <source>
        <dbReference type="Proteomes" id="UP000241167"/>
    </source>
</evidence>
<accession>A0A2P7QM46</accession>
<dbReference type="RefSeq" id="WP_106514235.1">
    <property type="nucleotide sequence ID" value="NZ_PXYI01000005.1"/>
</dbReference>
<dbReference type="InterPro" id="IPR046911">
    <property type="entry name" value="ABC-3C_CTD9"/>
</dbReference>
<dbReference type="AlphaFoldDB" id="A0A2P7QM46"/>
<organism evidence="2 3">
    <name type="scientific">Allosphingosinicella deserti</name>
    <dbReference type="NCBI Taxonomy" id="2116704"/>
    <lineage>
        <taxon>Bacteria</taxon>
        <taxon>Pseudomonadati</taxon>
        <taxon>Pseudomonadota</taxon>
        <taxon>Alphaproteobacteria</taxon>
        <taxon>Sphingomonadales</taxon>
        <taxon>Sphingomonadaceae</taxon>
        <taxon>Allosphingosinicella</taxon>
    </lineage>
</organism>
<dbReference type="EMBL" id="PXYI01000005">
    <property type="protein sequence ID" value="PSJ39037.1"/>
    <property type="molecule type" value="Genomic_DNA"/>
</dbReference>
<name>A0A2P7QM46_9SPHN</name>
<feature type="domain" description="ABC-three component systems C-terminal" evidence="1">
    <location>
        <begin position="74"/>
        <end position="185"/>
    </location>
</feature>
<dbReference type="OrthoDB" id="7366506at2"/>
<sequence>MADSNDVNQQGASAGRNLVGRDDNSVNVWLPGDSQVSVLVKQLDREIHADEIREQWIDSLQFFEEQFVPDGIRGLEAKLARCGRPDKVRLALRHKELFVKFLNRYSLYGAAQELLALCLHRIHAEFETHVHPACGSSDGAEIDRIVSEKVVQAVVTEYGLGTFALNHGLVLGMTYWLADRCYVRWHAA</sequence>
<reference evidence="2 3" key="1">
    <citation type="submission" date="2018-03" db="EMBL/GenBank/DDBJ databases">
        <title>The draft genome of Sphingosinicella sp. GL-C-18.</title>
        <authorList>
            <person name="Liu L."/>
            <person name="Li L."/>
            <person name="Liang L."/>
            <person name="Zhang X."/>
            <person name="Wang T."/>
        </authorList>
    </citation>
    <scope>NUCLEOTIDE SEQUENCE [LARGE SCALE GENOMIC DNA]</scope>
    <source>
        <strain evidence="2 3">GL-C-18</strain>
    </source>
</reference>
<evidence type="ECO:0000259" key="1">
    <source>
        <dbReference type="Pfam" id="PF20285"/>
    </source>
</evidence>
<keyword evidence="3" id="KW-1185">Reference proteome</keyword>
<dbReference type="Proteomes" id="UP000241167">
    <property type="component" value="Unassembled WGS sequence"/>
</dbReference>